<dbReference type="InterPro" id="IPR022830">
    <property type="entry name" value="Indigdn_synthA-like"/>
</dbReference>
<dbReference type="RefSeq" id="WP_095698164.1">
    <property type="nucleotide sequence ID" value="NZ_CP016782.1"/>
</dbReference>
<dbReference type="EC" id="4.2.1.70" evidence="6"/>
<dbReference type="KEGG" id="plim:PHILAsVB114_04340"/>
<evidence type="ECO:0000256" key="6">
    <source>
        <dbReference type="HAMAP-Rule" id="MF_01876"/>
    </source>
</evidence>
<keyword evidence="8" id="KW-1185">Reference proteome</keyword>
<dbReference type="PANTHER" id="PTHR42909">
    <property type="entry name" value="ZGC:136858"/>
    <property type="match status" value="1"/>
</dbReference>
<evidence type="ECO:0000256" key="5">
    <source>
        <dbReference type="ARBA" id="ARBA00023295"/>
    </source>
</evidence>
<reference evidence="7 8" key="1">
    <citation type="submission" date="2016-07" db="EMBL/GenBank/DDBJ databases">
        <title>High microdiversification within the ubiquitous acI lineage of Actinobacteria.</title>
        <authorList>
            <person name="Neuenschwander S.M."/>
            <person name="Salcher M."/>
            <person name="Ghai R."/>
            <person name="Pernthaler J."/>
        </authorList>
    </citation>
    <scope>NUCLEOTIDE SEQUENCE [LARGE SCALE GENOMIC DNA]</scope>
    <source>
        <strain evidence="7">MMS-VB-114</strain>
    </source>
</reference>
<dbReference type="Pfam" id="PF04227">
    <property type="entry name" value="Indigoidine_A"/>
    <property type="match status" value="1"/>
</dbReference>
<dbReference type="EMBL" id="CP016782">
    <property type="protein sequence ID" value="ASY27867.1"/>
    <property type="molecule type" value="Genomic_DNA"/>
</dbReference>
<feature type="binding site" evidence="6">
    <location>
        <begin position="144"/>
        <end position="146"/>
    </location>
    <ligand>
        <name>substrate</name>
    </ligand>
</feature>
<dbReference type="OrthoDB" id="9805870at2"/>
<feature type="active site" description="Proton donor" evidence="6">
    <location>
        <position position="29"/>
    </location>
</feature>
<comment type="subunit">
    <text evidence="6">Homotrimer.</text>
</comment>
<evidence type="ECO:0000256" key="1">
    <source>
        <dbReference type="ARBA" id="ARBA00022723"/>
    </source>
</evidence>
<evidence type="ECO:0000313" key="7">
    <source>
        <dbReference type="EMBL" id="ASY27867.1"/>
    </source>
</evidence>
<feature type="active site" description="Nucleophile" evidence="6">
    <location>
        <position position="163"/>
    </location>
</feature>
<evidence type="ECO:0000256" key="2">
    <source>
        <dbReference type="ARBA" id="ARBA00022801"/>
    </source>
</evidence>
<evidence type="ECO:0000256" key="3">
    <source>
        <dbReference type="ARBA" id="ARBA00023211"/>
    </source>
</evidence>
<dbReference type="PANTHER" id="PTHR42909:SF1">
    <property type="entry name" value="CARBOHYDRATE KINASE PFKB DOMAIN-CONTAINING PROTEIN"/>
    <property type="match status" value="1"/>
</dbReference>
<keyword evidence="1 6" id="KW-0479">Metal-binding</keyword>
<comment type="function">
    <text evidence="6">Catalyzes the reversible cleavage of pseudouridine 5'-phosphate (PsiMP) to ribose 5-phosphate and uracil. Functions biologically in the cleavage direction, as part of a pseudouridine degradation pathway.</text>
</comment>
<feature type="binding site" evidence="6">
    <location>
        <position position="142"/>
    </location>
    <ligand>
        <name>Mn(2+)</name>
        <dbReference type="ChEBI" id="CHEBI:29035"/>
    </ligand>
</feature>
<dbReference type="Proteomes" id="UP000217221">
    <property type="component" value="Chromosome"/>
</dbReference>
<gene>
    <name evidence="6" type="primary">psuG</name>
    <name evidence="7" type="ORF">PHILAsVB114_04340</name>
</gene>
<dbReference type="Gene3D" id="3.40.1790.10">
    <property type="entry name" value="Indigoidine synthase domain"/>
    <property type="match status" value="1"/>
</dbReference>
<dbReference type="InterPro" id="IPR007342">
    <property type="entry name" value="PsuG"/>
</dbReference>
<organism evidence="7 8">
    <name type="scientific">Candidatus Planktophila limnetica</name>
    <dbReference type="NCBI Taxonomy" id="573600"/>
    <lineage>
        <taxon>Bacteria</taxon>
        <taxon>Bacillati</taxon>
        <taxon>Actinomycetota</taxon>
        <taxon>Actinomycetes</taxon>
        <taxon>Candidatus Nanopelagicales</taxon>
        <taxon>Candidatus Nanopelagicaceae</taxon>
        <taxon>Candidatus Planktophila</taxon>
    </lineage>
</organism>
<accession>A0A249LFU0</accession>
<dbReference type="GO" id="GO:0005737">
    <property type="term" value="C:cytoplasm"/>
    <property type="evidence" value="ECO:0007669"/>
    <property type="project" value="TreeGrafter"/>
</dbReference>
<dbReference type="HAMAP" id="MF_01876">
    <property type="entry name" value="PsiMP_glycosidase"/>
    <property type="match status" value="1"/>
</dbReference>
<comment type="cofactor">
    <cofactor evidence="6">
        <name>Mn(2+)</name>
        <dbReference type="ChEBI" id="CHEBI:29035"/>
    </cofactor>
    <text evidence="6">Binds 1 Mn(2+) ion per subunit.</text>
</comment>
<proteinExistence type="inferred from homology"/>
<dbReference type="GO" id="GO:0046113">
    <property type="term" value="P:nucleobase catabolic process"/>
    <property type="evidence" value="ECO:0007669"/>
    <property type="project" value="UniProtKB-UniRule"/>
</dbReference>
<evidence type="ECO:0000256" key="4">
    <source>
        <dbReference type="ARBA" id="ARBA00023239"/>
    </source>
</evidence>
<sequence length="305" mass="31635">MNSDLSDVLKYSDEVAAALASGSAIVALESTIISHGLPRPTNLDVAREVEAIVRAHGATPATIAVIDGSVHIGLSDEELVTIATRDNILKASSRDLAIAVAFGKSAATTVAATAHLAVMAGIKVFATGGLGGVHRGAQESFDESADLTALSALDITVICAGVKSILDVGATLERLETLAIGVIGFKTKNFPGFYLTDSGFEIEYQADTPEQIASAIKARTSMKTNSSALIVANPVKNQMDKKLHDSILASGLASAEKEGITGKAVTPFLLEHFHTQSKGDSLRVNIEIIKSNCALAADIAVALTK</sequence>
<dbReference type="AlphaFoldDB" id="A0A249LFU0"/>
<dbReference type="GO" id="GO:0016798">
    <property type="term" value="F:hydrolase activity, acting on glycosyl bonds"/>
    <property type="evidence" value="ECO:0007669"/>
    <property type="project" value="UniProtKB-KW"/>
</dbReference>
<keyword evidence="2 6" id="KW-0378">Hydrolase</keyword>
<feature type="binding site" evidence="6">
    <location>
        <position position="110"/>
    </location>
    <ligand>
        <name>substrate</name>
    </ligand>
</feature>
<dbReference type="SUPFAM" id="SSF110581">
    <property type="entry name" value="Indigoidine synthase A-like"/>
    <property type="match status" value="1"/>
</dbReference>
<keyword evidence="5 6" id="KW-0326">Glycosidase</keyword>
<dbReference type="GO" id="GO:0004730">
    <property type="term" value="F:pseudouridylate synthase activity"/>
    <property type="evidence" value="ECO:0007669"/>
    <property type="project" value="UniProtKB-UniRule"/>
</dbReference>
<name>A0A249LFU0_9ACTN</name>
<keyword evidence="3 6" id="KW-0464">Manganese</keyword>
<protein>
    <recommendedName>
        <fullName evidence="6">Pseudouridine-5'-phosphate glycosidase</fullName>
        <shortName evidence="6">PsiMP glycosidase</shortName>
        <ecNumber evidence="6">4.2.1.70</ecNumber>
    </recommendedName>
</protein>
<dbReference type="GO" id="GO:0046872">
    <property type="term" value="F:metal ion binding"/>
    <property type="evidence" value="ECO:0007669"/>
    <property type="project" value="UniProtKB-KW"/>
</dbReference>
<evidence type="ECO:0000313" key="8">
    <source>
        <dbReference type="Proteomes" id="UP000217221"/>
    </source>
</evidence>
<keyword evidence="4 6" id="KW-0456">Lyase</keyword>
<comment type="catalytic activity">
    <reaction evidence="6">
        <text>D-ribose 5-phosphate + uracil = psi-UMP + H2O</text>
        <dbReference type="Rhea" id="RHEA:18337"/>
        <dbReference type="ChEBI" id="CHEBI:15377"/>
        <dbReference type="ChEBI" id="CHEBI:17568"/>
        <dbReference type="ChEBI" id="CHEBI:58380"/>
        <dbReference type="ChEBI" id="CHEBI:78346"/>
        <dbReference type="EC" id="4.2.1.70"/>
    </reaction>
</comment>
<comment type="similarity">
    <text evidence="6">Belongs to the pseudouridine-5'-phosphate glycosidase family.</text>
</comment>
<feature type="binding site" evidence="6">
    <location>
        <position position="90"/>
    </location>
    <ligand>
        <name>substrate</name>
    </ligand>
</feature>